<reference evidence="8" key="1">
    <citation type="journal article" date="2019" name="Int. J. Syst. Evol. Microbiol.">
        <title>The Global Catalogue of Microorganisms (GCM) 10K type strain sequencing project: providing services to taxonomists for standard genome sequencing and annotation.</title>
        <authorList>
            <consortium name="The Broad Institute Genomics Platform"/>
            <consortium name="The Broad Institute Genome Sequencing Center for Infectious Disease"/>
            <person name="Wu L."/>
            <person name="Ma J."/>
        </authorList>
    </citation>
    <scope>NUCLEOTIDE SEQUENCE [LARGE SCALE GENOMIC DNA]</scope>
    <source>
        <strain evidence="8">CGMCC 1.16305</strain>
    </source>
</reference>
<dbReference type="RefSeq" id="WP_380965656.1">
    <property type="nucleotide sequence ID" value="NZ_JBHTCO010000011.1"/>
</dbReference>
<keyword evidence="2" id="KW-0479">Metal-binding</keyword>
<dbReference type="InterPro" id="IPR003029">
    <property type="entry name" value="S1_domain"/>
</dbReference>
<keyword evidence="4" id="KW-0460">Magnesium</keyword>
<accession>A0ABW2PUX8</accession>
<gene>
    <name evidence="7" type="ORF">ACFQRG_09485</name>
</gene>
<dbReference type="Gene3D" id="2.40.50.140">
    <property type="entry name" value="Nucleic acid-binding proteins"/>
    <property type="match status" value="1"/>
</dbReference>
<evidence type="ECO:0000256" key="3">
    <source>
        <dbReference type="ARBA" id="ARBA00022801"/>
    </source>
</evidence>
<evidence type="ECO:0000259" key="6">
    <source>
        <dbReference type="PROSITE" id="PS50126"/>
    </source>
</evidence>
<organism evidence="7 8">
    <name type="scientific">Scopulibacillus cellulosilyticus</name>
    <dbReference type="NCBI Taxonomy" id="2665665"/>
    <lineage>
        <taxon>Bacteria</taxon>
        <taxon>Bacillati</taxon>
        <taxon>Bacillota</taxon>
        <taxon>Bacilli</taxon>
        <taxon>Bacillales</taxon>
        <taxon>Sporolactobacillaceae</taxon>
        <taxon>Scopulibacillus</taxon>
    </lineage>
</organism>
<evidence type="ECO:0000256" key="1">
    <source>
        <dbReference type="ARBA" id="ARBA00001946"/>
    </source>
</evidence>
<evidence type="ECO:0000256" key="4">
    <source>
        <dbReference type="ARBA" id="ARBA00022842"/>
    </source>
</evidence>
<dbReference type="InterPro" id="IPR004659">
    <property type="entry name" value="RNase_E/G"/>
</dbReference>
<keyword evidence="3" id="KW-0378">Hydrolase</keyword>
<dbReference type="Pfam" id="PF00575">
    <property type="entry name" value="S1"/>
    <property type="match status" value="1"/>
</dbReference>
<feature type="domain" description="S1 motif" evidence="6">
    <location>
        <begin position="38"/>
        <end position="114"/>
    </location>
</feature>
<dbReference type="SUPFAM" id="SSF50249">
    <property type="entry name" value="Nucleic acid-binding proteins"/>
    <property type="match status" value="1"/>
</dbReference>
<comment type="caution">
    <text evidence="7">The sequence shown here is derived from an EMBL/GenBank/DDBJ whole genome shotgun (WGS) entry which is preliminary data.</text>
</comment>
<dbReference type="InterPro" id="IPR019307">
    <property type="entry name" value="RNA-bd_AU-1/RNase_E/G"/>
</dbReference>
<dbReference type="PANTHER" id="PTHR30001:SF0">
    <property type="entry name" value="RIBONUCLEASE G"/>
    <property type="match status" value="1"/>
</dbReference>
<dbReference type="Pfam" id="PF10150">
    <property type="entry name" value="RNase_E_G"/>
    <property type="match status" value="1"/>
</dbReference>
<dbReference type="Proteomes" id="UP001596505">
    <property type="component" value="Unassembled WGS sequence"/>
</dbReference>
<dbReference type="EMBL" id="JBHTCO010000011">
    <property type="protein sequence ID" value="MFC7393197.1"/>
    <property type="molecule type" value="Genomic_DNA"/>
</dbReference>
<evidence type="ECO:0000256" key="5">
    <source>
        <dbReference type="ARBA" id="ARBA00022884"/>
    </source>
</evidence>
<name>A0ABW2PUX8_9BACL</name>
<keyword evidence="8" id="KW-1185">Reference proteome</keyword>
<dbReference type="CDD" id="cd04453">
    <property type="entry name" value="S1_RNase_E"/>
    <property type="match status" value="1"/>
</dbReference>
<dbReference type="InterPro" id="IPR012340">
    <property type="entry name" value="NA-bd_OB-fold"/>
</dbReference>
<comment type="cofactor">
    <cofactor evidence="1">
        <name>Mg(2+)</name>
        <dbReference type="ChEBI" id="CHEBI:18420"/>
    </cofactor>
</comment>
<dbReference type="PANTHER" id="PTHR30001">
    <property type="entry name" value="RIBONUCLEASE"/>
    <property type="match status" value="1"/>
</dbReference>
<evidence type="ECO:0000313" key="8">
    <source>
        <dbReference type="Proteomes" id="UP001596505"/>
    </source>
</evidence>
<proteinExistence type="predicted"/>
<dbReference type="SMART" id="SM00316">
    <property type="entry name" value="S1"/>
    <property type="match status" value="1"/>
</dbReference>
<evidence type="ECO:0000256" key="2">
    <source>
        <dbReference type="ARBA" id="ARBA00022723"/>
    </source>
</evidence>
<keyword evidence="5" id="KW-0694">RNA-binding</keyword>
<protein>
    <submittedName>
        <fullName evidence="7">Ribonuclease E/G</fullName>
    </submittedName>
</protein>
<sequence length="397" mass="45388">MAKLIIDSKQHPERAALVSDKEILAFYISRGDQFPVIGNIYIGSVTKVNNGLQGVFVDFGGDKHGFLHKHDILGFNDENSSQVPLSELVHHGDKVIVQVVKEQTERKGAKLTQYIQLSNAQMVYLPYSGYVAVSKKIPEDLKEKLRYQVSEWCSNQEGAIIRTEAKNYSLPELQKAFFELKDLWKDLLEKAGQSARRGVPLFTYHHFVNRVLNENIRLGIDEVIINKKLNESILNEINEKTNHKIPITFNSSANLFELYHIEGAFKKALKRKIYLNSGAFIVIDYTESMTAVDVNAGRFTGDNWEDTAFRVNMEAADEIVRQIRLRQIGGIIIIDFINMKNEHHQAALLDKLKSQFKYEKDTTQVLGYTKLGLMEISRKKSWYGLQEAVMDNLFKSN</sequence>
<evidence type="ECO:0000313" key="7">
    <source>
        <dbReference type="EMBL" id="MFC7393197.1"/>
    </source>
</evidence>
<dbReference type="PROSITE" id="PS50126">
    <property type="entry name" value="S1"/>
    <property type="match status" value="1"/>
</dbReference>